<feature type="domain" description="Transcription regulator AsnC/Lrp ligand binding" evidence="4">
    <location>
        <begin position="78"/>
        <end position="148"/>
    </location>
</feature>
<evidence type="ECO:0000259" key="5">
    <source>
        <dbReference type="Pfam" id="PF09339"/>
    </source>
</evidence>
<dbReference type="Pfam" id="PF09339">
    <property type="entry name" value="HTH_IclR"/>
    <property type="match status" value="1"/>
</dbReference>
<dbReference type="SMART" id="SM00344">
    <property type="entry name" value="HTH_ASNC"/>
    <property type="match status" value="2"/>
</dbReference>
<feature type="domain" description="Transcription regulator AsnC/Lrp ligand binding" evidence="4">
    <location>
        <begin position="256"/>
        <end position="321"/>
    </location>
</feature>
<dbReference type="KEGG" id="nah:F5544_15620"/>
<dbReference type="GO" id="GO:0043565">
    <property type="term" value="F:sequence-specific DNA binding"/>
    <property type="evidence" value="ECO:0007669"/>
    <property type="project" value="InterPro"/>
</dbReference>
<dbReference type="GO" id="GO:0043200">
    <property type="term" value="P:response to amino acid"/>
    <property type="evidence" value="ECO:0007669"/>
    <property type="project" value="TreeGrafter"/>
</dbReference>
<evidence type="ECO:0000313" key="8">
    <source>
        <dbReference type="Proteomes" id="UP000503540"/>
    </source>
</evidence>
<accession>A0A6G9YD73</accession>
<dbReference type="InterPro" id="IPR005471">
    <property type="entry name" value="Tscrpt_reg_IclR_N"/>
</dbReference>
<dbReference type="SUPFAM" id="SSF46785">
    <property type="entry name" value="Winged helix' DNA-binding domain"/>
    <property type="match status" value="2"/>
</dbReference>
<dbReference type="InterPro" id="IPR019888">
    <property type="entry name" value="Tscrpt_reg_AsnC-like"/>
</dbReference>
<dbReference type="RefSeq" id="WP_167473893.1">
    <property type="nucleotide sequence ID" value="NZ_CP046172.1"/>
</dbReference>
<feature type="domain" description="HTH iclR-type" evidence="5">
    <location>
        <begin position="196"/>
        <end position="233"/>
    </location>
</feature>
<dbReference type="Gene3D" id="3.30.70.920">
    <property type="match status" value="2"/>
</dbReference>
<reference evidence="7 8" key="1">
    <citation type="journal article" date="2019" name="ACS Chem. Biol.">
        <title>Identification and Mobilization of a Cryptic Antibiotic Biosynthesis Gene Locus from a Human-Pathogenic Nocardia Isolate.</title>
        <authorList>
            <person name="Herisse M."/>
            <person name="Ishida K."/>
            <person name="Porter J.L."/>
            <person name="Howden B."/>
            <person name="Hertweck C."/>
            <person name="Stinear T.P."/>
            <person name="Pidot S.J."/>
        </authorList>
    </citation>
    <scope>NUCLEOTIDE SEQUENCE [LARGE SCALE GENOMIC DNA]</scope>
    <source>
        <strain evidence="7 8">AUSMDU00012717</strain>
    </source>
</reference>
<feature type="domain" description="HTH asnC-type" evidence="6">
    <location>
        <begin position="13"/>
        <end position="54"/>
    </location>
</feature>
<dbReference type="Pfam" id="PF13404">
    <property type="entry name" value="HTH_AsnC-type"/>
    <property type="match status" value="1"/>
</dbReference>
<dbReference type="InterPro" id="IPR036390">
    <property type="entry name" value="WH_DNA-bd_sf"/>
</dbReference>
<keyword evidence="1" id="KW-0805">Transcription regulation</keyword>
<evidence type="ECO:0000313" key="7">
    <source>
        <dbReference type="EMBL" id="QIS11006.1"/>
    </source>
</evidence>
<dbReference type="EMBL" id="CP046172">
    <property type="protein sequence ID" value="QIS11006.1"/>
    <property type="molecule type" value="Genomic_DNA"/>
</dbReference>
<dbReference type="PANTHER" id="PTHR30154:SF34">
    <property type="entry name" value="TRANSCRIPTIONAL REGULATOR AZLB"/>
    <property type="match status" value="1"/>
</dbReference>
<dbReference type="InterPro" id="IPR000485">
    <property type="entry name" value="AsnC-type_HTH_dom"/>
</dbReference>
<sequence>MPNNLVPAAELPLDDVDLDLVAALQLAPRAPVNVLAEVIGSSPSTITRRMTRLREENLLRVIGRLDWPLFATAYPRLVWLRCLPGQVHEVAARIAELPQVQTIIVTTGSADLYCSVYPLIGTDVLDLLTRRLPGLPGLVSVESQLVLRAEKVGHSWRLPRLTRAQETQLSAHGVRITEPRATRLSELGELELRAVELLAADGRVSAAEVARELDISRSAAYRLTQSLLESGTVSPRVEIEPAALGHRLEAIFALTAEPSAIPEILDRLGRHPSARLVAMVAGSASVVHTAVFRDEQELAEFITAELGGYPGITAVDTRIAVQVVRRYWMTRDGAYLGAPVPGFPTRLLRPA</sequence>
<evidence type="ECO:0000256" key="1">
    <source>
        <dbReference type="ARBA" id="ARBA00023015"/>
    </source>
</evidence>
<dbReference type="GO" id="GO:0006355">
    <property type="term" value="P:regulation of DNA-templated transcription"/>
    <property type="evidence" value="ECO:0007669"/>
    <property type="project" value="InterPro"/>
</dbReference>
<dbReference type="Gene3D" id="1.10.10.10">
    <property type="entry name" value="Winged helix-like DNA-binding domain superfamily/Winged helix DNA-binding domain"/>
    <property type="match status" value="2"/>
</dbReference>
<dbReference type="PRINTS" id="PR00033">
    <property type="entry name" value="HTHASNC"/>
</dbReference>
<keyword evidence="3" id="KW-0804">Transcription</keyword>
<dbReference type="Pfam" id="PF01037">
    <property type="entry name" value="AsnC_trans_reg"/>
    <property type="match status" value="2"/>
</dbReference>
<organism evidence="7 8">
    <name type="scientific">Nocardia arthritidis</name>
    <dbReference type="NCBI Taxonomy" id="228602"/>
    <lineage>
        <taxon>Bacteria</taxon>
        <taxon>Bacillati</taxon>
        <taxon>Actinomycetota</taxon>
        <taxon>Actinomycetes</taxon>
        <taxon>Mycobacteriales</taxon>
        <taxon>Nocardiaceae</taxon>
        <taxon>Nocardia</taxon>
    </lineage>
</organism>
<name>A0A6G9YD73_9NOCA</name>
<keyword evidence="8" id="KW-1185">Reference proteome</keyword>
<evidence type="ECO:0000259" key="4">
    <source>
        <dbReference type="Pfam" id="PF01037"/>
    </source>
</evidence>
<dbReference type="AlphaFoldDB" id="A0A6G9YD73"/>
<evidence type="ECO:0000259" key="6">
    <source>
        <dbReference type="Pfam" id="PF13404"/>
    </source>
</evidence>
<evidence type="ECO:0000256" key="2">
    <source>
        <dbReference type="ARBA" id="ARBA00023125"/>
    </source>
</evidence>
<gene>
    <name evidence="7" type="ORF">F5544_15620</name>
</gene>
<protein>
    <submittedName>
        <fullName evidence="7">Winged helix-turn-helix transcriptional regulator</fullName>
    </submittedName>
</protein>
<proteinExistence type="predicted"/>
<dbReference type="Proteomes" id="UP000503540">
    <property type="component" value="Chromosome"/>
</dbReference>
<keyword evidence="2" id="KW-0238">DNA-binding</keyword>
<dbReference type="InterPro" id="IPR011008">
    <property type="entry name" value="Dimeric_a/b-barrel"/>
</dbReference>
<dbReference type="InterPro" id="IPR019887">
    <property type="entry name" value="Tscrpt_reg_AsnC/Lrp_C"/>
</dbReference>
<dbReference type="PANTHER" id="PTHR30154">
    <property type="entry name" value="LEUCINE-RESPONSIVE REGULATORY PROTEIN"/>
    <property type="match status" value="1"/>
</dbReference>
<dbReference type="GO" id="GO:0005829">
    <property type="term" value="C:cytosol"/>
    <property type="evidence" value="ECO:0007669"/>
    <property type="project" value="TreeGrafter"/>
</dbReference>
<dbReference type="InterPro" id="IPR036388">
    <property type="entry name" value="WH-like_DNA-bd_sf"/>
</dbReference>
<dbReference type="SUPFAM" id="SSF54909">
    <property type="entry name" value="Dimeric alpha+beta barrel"/>
    <property type="match status" value="2"/>
</dbReference>
<evidence type="ECO:0000256" key="3">
    <source>
        <dbReference type="ARBA" id="ARBA00023163"/>
    </source>
</evidence>